<comment type="caution">
    <text evidence="4">The sequence shown here is derived from an EMBL/GenBank/DDBJ whole genome shotgun (WGS) entry which is preliminary data.</text>
</comment>
<feature type="region of interest" description="Disordered" evidence="2">
    <location>
        <begin position="89"/>
        <end position="109"/>
    </location>
</feature>
<reference evidence="4 5" key="1">
    <citation type="journal article" date="2009" name="Genome Res.">
        <title>Comparative genomic analyses of the human fungal pathogens Coccidioides and their relatives.</title>
        <authorList>
            <person name="Sharpton T.J."/>
            <person name="Stajich J.E."/>
            <person name="Rounsley S.D."/>
            <person name="Gardner M.J."/>
            <person name="Wortman J.R."/>
            <person name="Jordar V.S."/>
            <person name="Maiti R."/>
            <person name="Kodira C.D."/>
            <person name="Neafsey D.E."/>
            <person name="Zeng Q."/>
            <person name="Hung C.-Y."/>
            <person name="McMahan C."/>
            <person name="Muszewska A."/>
            <person name="Grynberg M."/>
            <person name="Mandel M.A."/>
            <person name="Kellner E.M."/>
            <person name="Barker B.M."/>
            <person name="Galgiani J.N."/>
            <person name="Orbach M.J."/>
            <person name="Kirkland T.N."/>
            <person name="Cole G.T."/>
            <person name="Henn M.R."/>
            <person name="Birren B.W."/>
            <person name="Taylor J.W."/>
        </authorList>
    </citation>
    <scope>NUCLEOTIDE SEQUENCE [LARGE SCALE GENOMIC DNA]</scope>
    <source>
        <strain evidence="5">C735</strain>
    </source>
</reference>
<gene>
    <name evidence="4" type="ORF">CPC735_003390</name>
</gene>
<dbReference type="GO" id="GO:0016192">
    <property type="term" value="P:vesicle-mediated transport"/>
    <property type="evidence" value="ECO:0007669"/>
    <property type="project" value="InterPro"/>
</dbReference>
<dbReference type="EMBL" id="ACFW01000030">
    <property type="protein sequence ID" value="EER26170.1"/>
    <property type="molecule type" value="Genomic_DNA"/>
</dbReference>
<feature type="region of interest" description="Disordered" evidence="2">
    <location>
        <begin position="168"/>
        <end position="188"/>
    </location>
</feature>
<sequence length="832" mass="91951">MFALFDGDAIDPKISPTEMSAVWLKAASHHRDVNIPLTGQHAMHPNEYALVVPAHPVFLAIYNPSLGTTDEALHNQIVYYYSKSSRSRSSRRQASNDGAGDERKQEDENERLRQIGLAQGMVSFAKTFSNGDSVDTVETEKSRVVLHELEPNWWILARIDFTRLASESSTSTTPSSKPNVPPSPSVEYSSREVSPSYLLLQQLQRAHSIFLLHHAPTLDSLYNNIPRERFCRILDRFWTRFVLNWDVLLHGNPAVEIFNGIKLAAGAELGIGVGEEEWGSGEREVLEGFISRTDGLVDMVLSRFGDPELANRKESAVQKRTNSTDRQSNEALWLGRGTYPDSSDGVIFSGMGKIATSSLVSVSQWMEWIYQYGEGAYGVRDDPRSAKRRRRRRNHSSASTIRDSGPSITLHARSKSVSGDTPNRSLSPGIPPPLVVSPGPVPTKDEPVQHSPEEQRSPPGKPDSPAFGTDTFMKLITLGYGSAWGGYSRSPLTHPRVNILRFGMGGTPDREISPSDASSAERGRFYQQLDESPGSFLIGLCNDLENEGSDSDDTEGPSEFRRNQAETGNKGTRISSRTLNVSVIEGESNVSKTLRVVIYLYQPFMFVFFFDPDTACLSSPSFYRSVHHQLGPLQKPLLSSTCPSKAAERLSHCSLYHGFKENEASRQHIYDVVSDPSNHTVRASLPNIPEPGASTSGSWTRLDALNVHTQIINTLIETRYRSSETERTCKTSRGWWVLWMRLGDSSSSRPSPYGMGESAIGAGTLENVQRQAFLIRKASDHVAPGQNSGRGIFRNFSGVSDAQGSWIASGKLAEGIGLDAKRYIEALLSLNR</sequence>
<comment type="similarity">
    <text evidence="1">Belongs to the CCZ1 family.</text>
</comment>
<evidence type="ECO:0000256" key="2">
    <source>
        <dbReference type="SAM" id="MobiDB-lite"/>
    </source>
</evidence>
<feature type="compositionally biased region" description="Basic and acidic residues" evidence="2">
    <location>
        <begin position="443"/>
        <end position="456"/>
    </location>
</feature>
<dbReference type="VEuPathDB" id="FungiDB:CPC735_003390"/>
<organism evidence="4 5">
    <name type="scientific">Coccidioides posadasii (strain C735)</name>
    <name type="common">Valley fever fungus</name>
    <dbReference type="NCBI Taxonomy" id="222929"/>
    <lineage>
        <taxon>Eukaryota</taxon>
        <taxon>Fungi</taxon>
        <taxon>Dikarya</taxon>
        <taxon>Ascomycota</taxon>
        <taxon>Pezizomycotina</taxon>
        <taxon>Eurotiomycetes</taxon>
        <taxon>Eurotiomycetidae</taxon>
        <taxon>Onygenales</taxon>
        <taxon>Onygenaceae</taxon>
        <taxon>Coccidioides</taxon>
    </lineage>
</organism>
<dbReference type="KEGG" id="cpw:9693798"/>
<dbReference type="GO" id="GO:0035658">
    <property type="term" value="C:Mon1-Ccz1 complex"/>
    <property type="evidence" value="ECO:0007669"/>
    <property type="project" value="InterPro"/>
</dbReference>
<feature type="compositionally biased region" description="Pro residues" evidence="2">
    <location>
        <begin position="429"/>
        <end position="441"/>
    </location>
</feature>
<dbReference type="Pfam" id="PF19031">
    <property type="entry name" value="Intu_longin_1"/>
    <property type="match status" value="1"/>
</dbReference>
<evidence type="ECO:0000313" key="5">
    <source>
        <dbReference type="Proteomes" id="UP000009084"/>
    </source>
</evidence>
<dbReference type="Proteomes" id="UP000009084">
    <property type="component" value="Unassembled WGS sequence"/>
</dbReference>
<protein>
    <recommendedName>
        <fullName evidence="3">CCZ1/INTU/HSP4 first Longin domain-containing protein</fullName>
    </recommendedName>
</protein>
<dbReference type="HOGENOM" id="CLU_009628_0_0_1"/>
<dbReference type="PANTHER" id="PTHR13056">
    <property type="entry name" value="VACUOLAR FUSION PROTEIN CCZ1 HOMOLOG-RELATED"/>
    <property type="match status" value="1"/>
</dbReference>
<feature type="domain" description="CCZ1/INTU/HSP4 first Longin" evidence="3">
    <location>
        <begin position="58"/>
        <end position="159"/>
    </location>
</feature>
<feature type="compositionally biased region" description="Low complexity" evidence="2">
    <location>
        <begin position="168"/>
        <end position="178"/>
    </location>
</feature>
<evidence type="ECO:0000313" key="4">
    <source>
        <dbReference type="EMBL" id="EER26170.1"/>
    </source>
</evidence>
<evidence type="ECO:0000259" key="3">
    <source>
        <dbReference type="Pfam" id="PF19031"/>
    </source>
</evidence>
<proteinExistence type="inferred from homology"/>
<dbReference type="AlphaFoldDB" id="C5P8V8"/>
<accession>C5P8V8</accession>
<dbReference type="OrthoDB" id="240546at2759"/>
<feature type="compositionally biased region" description="Basic residues" evidence="2">
    <location>
        <begin position="386"/>
        <end position="395"/>
    </location>
</feature>
<feature type="compositionally biased region" description="Basic and acidic residues" evidence="2">
    <location>
        <begin position="100"/>
        <end position="109"/>
    </location>
</feature>
<feature type="region of interest" description="Disordered" evidence="2">
    <location>
        <begin position="379"/>
        <end position="469"/>
    </location>
</feature>
<feature type="compositionally biased region" description="Polar residues" evidence="2">
    <location>
        <begin position="415"/>
        <end position="424"/>
    </location>
</feature>
<dbReference type="PANTHER" id="PTHR13056:SF0">
    <property type="entry name" value="VACUOLAR FUSION PROTEIN CCZ1 HOMOLOG-RELATED"/>
    <property type="match status" value="1"/>
</dbReference>
<dbReference type="InterPro" id="IPR013176">
    <property type="entry name" value="Ccz1"/>
</dbReference>
<feature type="compositionally biased region" description="Acidic residues" evidence="2">
    <location>
        <begin position="544"/>
        <end position="556"/>
    </location>
</feature>
<feature type="region of interest" description="Disordered" evidence="2">
    <location>
        <begin position="542"/>
        <end position="573"/>
    </location>
</feature>
<dbReference type="InterPro" id="IPR043987">
    <property type="entry name" value="CCZ1/INTU/HSP4_longin_1"/>
</dbReference>
<evidence type="ECO:0000256" key="1">
    <source>
        <dbReference type="ARBA" id="ARBA00005352"/>
    </source>
</evidence>
<name>C5P8V8_COCP7</name>